<dbReference type="EMBL" id="MEHD01000013">
    <property type="protein sequence ID" value="ODR59937.1"/>
    <property type="molecule type" value="Genomic_DNA"/>
</dbReference>
<evidence type="ECO:0000313" key="9">
    <source>
        <dbReference type="Proteomes" id="UP000094271"/>
    </source>
</evidence>
<comment type="cofactor">
    <cofactor evidence="1">
        <name>FMN</name>
        <dbReference type="ChEBI" id="CHEBI:58210"/>
    </cofactor>
</comment>
<dbReference type="PANTHER" id="PTHR43567">
    <property type="entry name" value="FLAVOREDOXIN-RELATED-RELATED"/>
    <property type="match status" value="1"/>
</dbReference>
<dbReference type="InterPro" id="IPR012349">
    <property type="entry name" value="Split_barrel_FMN-bd"/>
</dbReference>
<dbReference type="Proteomes" id="UP000094271">
    <property type="component" value="Unassembled WGS sequence"/>
</dbReference>
<evidence type="ECO:0000313" key="8">
    <source>
        <dbReference type="Proteomes" id="UP000094067"/>
    </source>
</evidence>
<keyword evidence="10" id="KW-1185">Reference proteome</keyword>
<dbReference type="PATRIC" id="fig|1432052.4.peg.2970"/>
<dbReference type="RefSeq" id="WP_044962714.1">
    <property type="nucleotide sequence ID" value="NZ_DAWDRA010000869.1"/>
</dbReference>
<organism evidence="5 8">
    <name type="scientific">Eisenbergiella tayi</name>
    <dbReference type="NCBI Taxonomy" id="1432052"/>
    <lineage>
        <taxon>Bacteria</taxon>
        <taxon>Bacillati</taxon>
        <taxon>Bacillota</taxon>
        <taxon>Clostridia</taxon>
        <taxon>Lachnospirales</taxon>
        <taxon>Lachnospiraceae</taxon>
        <taxon>Eisenbergiella</taxon>
    </lineage>
</organism>
<evidence type="ECO:0000313" key="6">
    <source>
        <dbReference type="EMBL" id="ODR55721.1"/>
    </source>
</evidence>
<accession>A0A1E3AEA1</accession>
<reference evidence="5 8" key="1">
    <citation type="submission" date="2016-07" db="EMBL/GenBank/DDBJ databases">
        <title>Characterization of isolates of Eisenbergiella tayi derived from blood cultures, using whole genome sequencing.</title>
        <authorList>
            <person name="Burdz T."/>
            <person name="Wiebe D."/>
            <person name="Huynh C."/>
            <person name="Bernard K."/>
        </authorList>
    </citation>
    <scope>NUCLEOTIDE SEQUENCE [LARGE SCALE GENOMIC DNA]</scope>
    <source>
        <strain evidence="5 8">NML 110608</strain>
    </source>
</reference>
<dbReference type="Gene3D" id="2.30.110.10">
    <property type="entry name" value="Electron Transport, Fmn-binding Protein, Chain A"/>
    <property type="match status" value="1"/>
</dbReference>
<sequence>MKAMGPEEACFFTQQVYLIGTEDEDTSPRFAPISWVSYSWGSPACLVISIYGTKQTKKNIARTKQLTAAVVTEDMLPFIEQCNRQTYRKEAMESFHVDIIQAETVQAPMLADGKFTYECEVINQVELGETTTYFAKINKICASDEILALDFFDLRKIKPVIYSPENYFLPGEHLGKIGDFSKL</sequence>
<comment type="caution">
    <text evidence="5">The sequence shown here is derived from an EMBL/GenBank/DDBJ whole genome shotgun (WGS) entry which is preliminary data.</text>
</comment>
<keyword evidence="2" id="KW-0285">Flavoprotein</keyword>
<dbReference type="Proteomes" id="UP000094869">
    <property type="component" value="Unassembled WGS sequence"/>
</dbReference>
<dbReference type="PANTHER" id="PTHR43567:SF1">
    <property type="entry name" value="FLAVOREDOXIN"/>
    <property type="match status" value="1"/>
</dbReference>
<evidence type="ECO:0000313" key="7">
    <source>
        <dbReference type="EMBL" id="ODR59937.1"/>
    </source>
</evidence>
<dbReference type="AlphaFoldDB" id="A0A1E3AEA1"/>
<dbReference type="Proteomes" id="UP000094067">
    <property type="component" value="Unassembled WGS sequence"/>
</dbReference>
<dbReference type="EMBL" id="MEHA01000001">
    <property type="protein sequence ID" value="ODR55721.1"/>
    <property type="molecule type" value="Genomic_DNA"/>
</dbReference>
<dbReference type="GO" id="GO:0010181">
    <property type="term" value="F:FMN binding"/>
    <property type="evidence" value="ECO:0007669"/>
    <property type="project" value="InterPro"/>
</dbReference>
<dbReference type="OrthoDB" id="9806228at2"/>
<dbReference type="GO" id="GO:0016646">
    <property type="term" value="F:oxidoreductase activity, acting on the CH-NH group of donors, NAD or NADP as acceptor"/>
    <property type="evidence" value="ECO:0007669"/>
    <property type="project" value="UniProtKB-ARBA"/>
</dbReference>
<dbReference type="InterPro" id="IPR002563">
    <property type="entry name" value="Flavin_Rdtase-like_dom"/>
</dbReference>
<feature type="domain" description="Flavin reductase like" evidence="4">
    <location>
        <begin position="12"/>
        <end position="143"/>
    </location>
</feature>
<evidence type="ECO:0000259" key="4">
    <source>
        <dbReference type="Pfam" id="PF01613"/>
    </source>
</evidence>
<evidence type="ECO:0000256" key="1">
    <source>
        <dbReference type="ARBA" id="ARBA00001917"/>
    </source>
</evidence>
<dbReference type="InterPro" id="IPR052174">
    <property type="entry name" value="Flavoredoxin"/>
</dbReference>
<evidence type="ECO:0000313" key="5">
    <source>
        <dbReference type="EMBL" id="ODM06771.1"/>
    </source>
</evidence>
<evidence type="ECO:0000313" key="10">
    <source>
        <dbReference type="Proteomes" id="UP000094869"/>
    </source>
</evidence>
<evidence type="ECO:0000256" key="3">
    <source>
        <dbReference type="ARBA" id="ARBA00038054"/>
    </source>
</evidence>
<reference evidence="7 10" key="2">
    <citation type="submission" date="2016-08" db="EMBL/GenBank/DDBJ databases">
        <title>Characterization of Isolates of Eisenbergiella tayi Derived from Blood Cultures, Using Whole Genome Sequencing.</title>
        <authorList>
            <person name="Bernier A.-M."/>
            <person name="Burdz T."/>
            <person name="Wiebe D."/>
            <person name="Bernard K."/>
        </authorList>
    </citation>
    <scope>NUCLEOTIDE SEQUENCE [LARGE SCALE GENOMIC DNA]</scope>
    <source>
        <strain evidence="7 10">NML120146</strain>
    </source>
</reference>
<dbReference type="SUPFAM" id="SSF50475">
    <property type="entry name" value="FMN-binding split barrel"/>
    <property type="match status" value="1"/>
</dbReference>
<protein>
    <submittedName>
        <fullName evidence="5">Flavoredoxin</fullName>
    </submittedName>
</protein>
<proteinExistence type="inferred from homology"/>
<reference evidence="6 9" key="3">
    <citation type="submission" date="2016-08" db="EMBL/GenBank/DDBJ databases">
        <authorList>
            <person name="Seilhamer J.J."/>
        </authorList>
    </citation>
    <scope>NUCLEOTIDE SEQUENCE [LARGE SCALE GENOMIC DNA]</scope>
    <source>
        <strain evidence="6 9">NML150140-1</strain>
    </source>
</reference>
<evidence type="ECO:0000256" key="2">
    <source>
        <dbReference type="ARBA" id="ARBA00022630"/>
    </source>
</evidence>
<gene>
    <name evidence="5" type="primary">flr_2</name>
    <name evidence="6" type="ORF">BEI59_00715</name>
    <name evidence="5" type="ORF">BEI61_02661</name>
    <name evidence="7" type="ORF">BEI63_05265</name>
</gene>
<comment type="similarity">
    <text evidence="3">Belongs to the flavoredoxin family.</text>
</comment>
<dbReference type="Pfam" id="PF01613">
    <property type="entry name" value="Flavin_Reduct"/>
    <property type="match status" value="1"/>
</dbReference>
<name>A0A1E3AEA1_9FIRM</name>
<dbReference type="EMBL" id="MCGH01000002">
    <property type="protein sequence ID" value="ODM06771.1"/>
    <property type="molecule type" value="Genomic_DNA"/>
</dbReference>